<evidence type="ECO:0000313" key="9">
    <source>
        <dbReference type="Proteomes" id="UP000658690"/>
    </source>
</evidence>
<dbReference type="RefSeq" id="WP_171690553.1">
    <property type="nucleotide sequence ID" value="NZ_WHOC01000081.1"/>
</dbReference>
<dbReference type="PROSITE" id="PS00583">
    <property type="entry name" value="PFKB_KINASES_1"/>
    <property type="match status" value="1"/>
</dbReference>
<dbReference type="Proteomes" id="UP000658690">
    <property type="component" value="Unassembled WGS sequence"/>
</dbReference>
<comment type="caution">
    <text evidence="8">The sequence shown here is derived from an EMBL/GenBank/DDBJ whole genome shotgun (WGS) entry which is preliminary data.</text>
</comment>
<dbReference type="InterPro" id="IPR011611">
    <property type="entry name" value="PfkB_dom"/>
</dbReference>
<dbReference type="PANTHER" id="PTHR43085:SF1">
    <property type="entry name" value="PSEUDOURIDINE KINASE-RELATED"/>
    <property type="match status" value="1"/>
</dbReference>
<keyword evidence="4 6" id="KW-0418">Kinase</keyword>
<keyword evidence="2 6" id="KW-0808">Transferase</keyword>
<protein>
    <submittedName>
        <fullName evidence="8">Carbohydrate kinase</fullName>
    </submittedName>
</protein>
<evidence type="ECO:0000259" key="7">
    <source>
        <dbReference type="Pfam" id="PF00294"/>
    </source>
</evidence>
<evidence type="ECO:0000256" key="2">
    <source>
        <dbReference type="ARBA" id="ARBA00022679"/>
    </source>
</evidence>
<name>A0ABX1Z3I0_9BACL</name>
<dbReference type="InterPro" id="IPR050306">
    <property type="entry name" value="PfkB_Carbo_kinase"/>
</dbReference>
<dbReference type="EMBL" id="WHOC01000081">
    <property type="protein sequence ID" value="NOU87389.1"/>
    <property type="molecule type" value="Genomic_DNA"/>
</dbReference>
<keyword evidence="9" id="KW-1185">Reference proteome</keyword>
<evidence type="ECO:0000256" key="6">
    <source>
        <dbReference type="RuleBase" id="RU003704"/>
    </source>
</evidence>
<dbReference type="GO" id="GO:0016301">
    <property type="term" value="F:kinase activity"/>
    <property type="evidence" value="ECO:0007669"/>
    <property type="project" value="UniProtKB-KW"/>
</dbReference>
<dbReference type="SUPFAM" id="SSF53613">
    <property type="entry name" value="Ribokinase-like"/>
    <property type="match status" value="1"/>
</dbReference>
<keyword evidence="3" id="KW-0547">Nucleotide-binding</keyword>
<comment type="similarity">
    <text evidence="1 6">Belongs to the carbohydrate kinase PfkB family.</text>
</comment>
<accession>A0ABX1Z3I0</accession>
<gene>
    <name evidence="8" type="ORF">GC102_16590</name>
</gene>
<reference evidence="8 9" key="1">
    <citation type="submission" date="2019-10" db="EMBL/GenBank/DDBJ databases">
        <title>Description of Paenibacillus choica sp. nov.</title>
        <authorList>
            <person name="Carlier A."/>
            <person name="Qi S."/>
        </authorList>
    </citation>
    <scope>NUCLEOTIDE SEQUENCE [LARGE SCALE GENOMIC DNA]</scope>
    <source>
        <strain evidence="8 9">LMG 31460</strain>
    </source>
</reference>
<evidence type="ECO:0000256" key="3">
    <source>
        <dbReference type="ARBA" id="ARBA00022741"/>
    </source>
</evidence>
<dbReference type="InterPro" id="IPR029056">
    <property type="entry name" value="Ribokinase-like"/>
</dbReference>
<dbReference type="InterPro" id="IPR002139">
    <property type="entry name" value="Ribo/fructo_kinase"/>
</dbReference>
<sequence>MGKTCIVCLGELLIDFVPEVNGQALADVTSFQRAAGGAPANVAAAVAKLGGDARFIGKIGRDPFGDFLVRTLDEVGVHTAVVQTDEAKTGLAFVSLRADGERDFLFFRDPAADMLLRADEVQAQWLEDAAVYHFGSVSLIAEPCRTATLDAARRARDFGALVSYDPNVRLALWPSADAARAEILAQLPLADVVKVSEEEVEFLLGVDATTGAQQLLQRGPKVIIITLGPGGCRVVTARQDVVIPGQPVAAVDTTGAGDSFVGGMLYQLVALGAAPATIVDVLAETGAAEQVFAFANRVGAITTTRRGAIPALPTLAEVQG</sequence>
<dbReference type="Gene3D" id="3.40.1190.20">
    <property type="match status" value="1"/>
</dbReference>
<dbReference type="InterPro" id="IPR002173">
    <property type="entry name" value="Carboh/pur_kinase_PfkB_CS"/>
</dbReference>
<dbReference type="Pfam" id="PF00294">
    <property type="entry name" value="PfkB"/>
    <property type="match status" value="1"/>
</dbReference>
<dbReference type="CDD" id="cd01167">
    <property type="entry name" value="bac_FRK"/>
    <property type="match status" value="1"/>
</dbReference>
<dbReference type="PRINTS" id="PR00990">
    <property type="entry name" value="RIBOKINASE"/>
</dbReference>
<evidence type="ECO:0000256" key="5">
    <source>
        <dbReference type="ARBA" id="ARBA00022840"/>
    </source>
</evidence>
<feature type="domain" description="Carbohydrate kinase PfkB" evidence="7">
    <location>
        <begin position="5"/>
        <end position="314"/>
    </location>
</feature>
<evidence type="ECO:0000256" key="4">
    <source>
        <dbReference type="ARBA" id="ARBA00022777"/>
    </source>
</evidence>
<dbReference type="PROSITE" id="PS00584">
    <property type="entry name" value="PFKB_KINASES_2"/>
    <property type="match status" value="1"/>
</dbReference>
<organism evidence="8 9">
    <name type="scientific">Paenibacillus germinis</name>
    <dbReference type="NCBI Taxonomy" id="2654979"/>
    <lineage>
        <taxon>Bacteria</taxon>
        <taxon>Bacillati</taxon>
        <taxon>Bacillota</taxon>
        <taxon>Bacilli</taxon>
        <taxon>Bacillales</taxon>
        <taxon>Paenibacillaceae</taxon>
        <taxon>Paenibacillus</taxon>
    </lineage>
</organism>
<keyword evidence="5" id="KW-0067">ATP-binding</keyword>
<evidence type="ECO:0000313" key="8">
    <source>
        <dbReference type="EMBL" id="NOU87389.1"/>
    </source>
</evidence>
<dbReference type="PANTHER" id="PTHR43085">
    <property type="entry name" value="HEXOKINASE FAMILY MEMBER"/>
    <property type="match status" value="1"/>
</dbReference>
<proteinExistence type="inferred from homology"/>
<evidence type="ECO:0000256" key="1">
    <source>
        <dbReference type="ARBA" id="ARBA00010688"/>
    </source>
</evidence>